<dbReference type="RefSeq" id="WP_258541192.1">
    <property type="nucleotide sequence ID" value="NZ_OU015584.1"/>
</dbReference>
<keyword evidence="3" id="KW-1185">Reference proteome</keyword>
<sequence length="306" mass="34645">MRGVLFLILIFELAICNAQEYANFIVQSDDSVRFVLELDGVRQLDSAYYNIKVEGLEDQSHDVRLILASSDSQVIEKALFFQSMGVESTMKLVNLNGEYKLRYFGEVSMGAAPIQENQCVVQYKGGTGKFASDQPDLSEMSKVEAYSYELQNDESAAFEISSTVPTSQANNATVDMVEDSVILDSLSPLLDSNKVYDEELLALVYSYEGKKGCAFPDFELEELMESIEVTPFSSQKVKLAKKGIEEKCITTNQVERIAKLLEFEDDKLAFIKHAYPYTYDKDNYQSLLKLFNFKNTRADFLEFLKT</sequence>
<accession>A0A916JL73</accession>
<protein>
    <recommendedName>
        <fullName evidence="1">DUF4476 domain-containing protein</fullName>
    </recommendedName>
</protein>
<evidence type="ECO:0000259" key="1">
    <source>
        <dbReference type="Pfam" id="PF14771"/>
    </source>
</evidence>
<name>A0A916JL73_9FLAO</name>
<dbReference type="Pfam" id="PF14771">
    <property type="entry name" value="DUF4476"/>
    <property type="match status" value="1"/>
</dbReference>
<organism evidence="2 3">
    <name type="scientific">Parvicella tangerina</name>
    <dbReference type="NCBI Taxonomy" id="2829795"/>
    <lineage>
        <taxon>Bacteria</taxon>
        <taxon>Pseudomonadati</taxon>
        <taxon>Bacteroidota</taxon>
        <taxon>Flavobacteriia</taxon>
        <taxon>Flavobacteriales</taxon>
        <taxon>Parvicellaceae</taxon>
        <taxon>Parvicella</taxon>
    </lineage>
</organism>
<evidence type="ECO:0000313" key="3">
    <source>
        <dbReference type="Proteomes" id="UP000683507"/>
    </source>
</evidence>
<dbReference type="Proteomes" id="UP000683507">
    <property type="component" value="Chromosome"/>
</dbReference>
<gene>
    <name evidence="2" type="ORF">CRYO30217_00971</name>
</gene>
<dbReference type="KEGG" id="ptan:CRYO30217_00971"/>
<evidence type="ECO:0000313" key="2">
    <source>
        <dbReference type="EMBL" id="CAG5079543.1"/>
    </source>
</evidence>
<feature type="domain" description="DUF4476" evidence="1">
    <location>
        <begin position="217"/>
        <end position="304"/>
    </location>
</feature>
<reference evidence="2" key="1">
    <citation type="submission" date="2021-04" db="EMBL/GenBank/DDBJ databases">
        <authorList>
            <person name="Rodrigo-Torres L."/>
            <person name="Arahal R. D."/>
            <person name="Lucena T."/>
        </authorList>
    </citation>
    <scope>NUCLEOTIDE SEQUENCE</scope>
    <source>
        <strain evidence="2">AS29M-1</strain>
    </source>
</reference>
<dbReference type="InterPro" id="IPR028011">
    <property type="entry name" value="DUF4476"/>
</dbReference>
<proteinExistence type="predicted"/>
<dbReference type="EMBL" id="OU015584">
    <property type="protein sequence ID" value="CAG5079543.1"/>
    <property type="molecule type" value="Genomic_DNA"/>
</dbReference>
<dbReference type="AlphaFoldDB" id="A0A916JL73"/>